<proteinExistence type="predicted"/>
<dbReference type="KEGG" id="tbg:TbgDal_XI16070"/>
<organism evidence="1 2">
    <name type="scientific">Trypanosoma brucei gambiense (strain MHOM/CI/86/DAL972)</name>
    <dbReference type="NCBI Taxonomy" id="679716"/>
    <lineage>
        <taxon>Eukaryota</taxon>
        <taxon>Discoba</taxon>
        <taxon>Euglenozoa</taxon>
        <taxon>Kinetoplastea</taxon>
        <taxon>Metakinetoplastina</taxon>
        <taxon>Trypanosomatida</taxon>
        <taxon>Trypanosomatidae</taxon>
        <taxon>Trypanosoma</taxon>
    </lineage>
</organism>
<name>D0A9Y7_TRYB9</name>
<dbReference type="Proteomes" id="UP000002316">
    <property type="component" value="Chromosome 11"/>
</dbReference>
<dbReference type="EMBL" id="FN554974">
    <property type="protein sequence ID" value="CBH18488.1"/>
    <property type="molecule type" value="Genomic_DNA"/>
</dbReference>
<gene>
    <name evidence="1" type="ORF">TbgDal_XI16070</name>
</gene>
<dbReference type="RefSeq" id="XP_011780752.1">
    <property type="nucleotide sequence ID" value="XM_011782450.1"/>
</dbReference>
<accession>D0A9Y7</accession>
<reference evidence="2" key="1">
    <citation type="journal article" date="2010" name="PLoS Negl. Trop. Dis.">
        <title>The genome sequence of Trypanosoma brucei gambiense, causative agent of chronic human african trypanosomiasis.</title>
        <authorList>
            <person name="Jackson A.P."/>
            <person name="Sanders M."/>
            <person name="Berry A."/>
            <person name="McQuillan J."/>
            <person name="Aslett M.A."/>
            <person name="Quail M.A."/>
            <person name="Chukualim B."/>
            <person name="Capewell P."/>
            <person name="MacLeod A."/>
            <person name="Melville S.E."/>
            <person name="Gibson W."/>
            <person name="Barry J.D."/>
            <person name="Berriman M."/>
            <person name="Hertz-Fowler C."/>
        </authorList>
    </citation>
    <scope>NUCLEOTIDE SEQUENCE [LARGE SCALE GENOMIC DNA]</scope>
    <source>
        <strain evidence="2">MHOM/CI/86/DAL972</strain>
    </source>
</reference>
<dbReference type="AlphaFoldDB" id="D0A9Y7"/>
<evidence type="ECO:0000313" key="1">
    <source>
        <dbReference type="EMBL" id="CBH18488.1"/>
    </source>
</evidence>
<protein>
    <submittedName>
        <fullName evidence="1">Uncharacterized protein</fullName>
    </submittedName>
</protein>
<evidence type="ECO:0000313" key="2">
    <source>
        <dbReference type="Proteomes" id="UP000002316"/>
    </source>
</evidence>
<dbReference type="GeneID" id="23866806"/>
<sequence>MPTTNKKSTIHIWTTRQWQREKRRKPLLLHGIHISELNTHTHTHTHTHRQVSPTHNEGTAHQCPPSLFSTKQCFLFPFHAFGPAHICTFLSRRYTYMKT</sequence>